<dbReference type="EMBL" id="JAQQDW010000002">
    <property type="protein sequence ID" value="MFM0102304.1"/>
    <property type="molecule type" value="Genomic_DNA"/>
</dbReference>
<accession>A0ACC7N5A5</accession>
<dbReference type="Proteomes" id="UP001629235">
    <property type="component" value="Unassembled WGS sequence"/>
</dbReference>
<organism evidence="1 2">
    <name type="scientific">Paraburkholderia rhynchosiae</name>
    <dbReference type="NCBI Taxonomy" id="487049"/>
    <lineage>
        <taxon>Bacteria</taxon>
        <taxon>Pseudomonadati</taxon>
        <taxon>Pseudomonadota</taxon>
        <taxon>Betaproteobacteria</taxon>
        <taxon>Burkholderiales</taxon>
        <taxon>Burkholderiaceae</taxon>
        <taxon>Paraburkholderia</taxon>
    </lineage>
</organism>
<proteinExistence type="predicted"/>
<evidence type="ECO:0000313" key="1">
    <source>
        <dbReference type="EMBL" id="MFM0102304.1"/>
    </source>
</evidence>
<gene>
    <name evidence="1" type="ORF">PQR01_02080</name>
</gene>
<sequence>MRERKMIFILLIAATLTTSIAGYRYVAYPNRDTAIQAAYYLGQEVGMGSADARLTFEQRFRDDEDARLAYAHGMMSVEPASTDHTAIR</sequence>
<name>A0ACC7N5A5_9BURK</name>
<reference evidence="1 2" key="1">
    <citation type="journal article" date="2024" name="Chem. Sci.">
        <title>Discovery of megapolipeptins by genome mining of a Burkholderiales bacteria collection.</title>
        <authorList>
            <person name="Paulo B.S."/>
            <person name="Recchia M.J.J."/>
            <person name="Lee S."/>
            <person name="Fergusson C.H."/>
            <person name="Romanowski S.B."/>
            <person name="Hernandez A."/>
            <person name="Krull N."/>
            <person name="Liu D.Y."/>
            <person name="Cavanagh H."/>
            <person name="Bos A."/>
            <person name="Gray C.A."/>
            <person name="Murphy B.T."/>
            <person name="Linington R.G."/>
            <person name="Eustaquio A.S."/>
        </authorList>
    </citation>
    <scope>NUCLEOTIDE SEQUENCE [LARGE SCALE GENOMIC DNA]</scope>
    <source>
        <strain evidence="1 2">RL18-126-BIB-B</strain>
    </source>
</reference>
<comment type="caution">
    <text evidence="1">The sequence shown here is derived from an EMBL/GenBank/DDBJ whole genome shotgun (WGS) entry which is preliminary data.</text>
</comment>
<protein>
    <submittedName>
        <fullName evidence="1">Uncharacterized protein</fullName>
    </submittedName>
</protein>
<evidence type="ECO:0000313" key="2">
    <source>
        <dbReference type="Proteomes" id="UP001629235"/>
    </source>
</evidence>
<keyword evidence="2" id="KW-1185">Reference proteome</keyword>